<accession>A0A4P2Q3B7</accession>
<dbReference type="InterPro" id="IPR014716">
    <property type="entry name" value="Fibrinogen_a/b/g_C_1"/>
</dbReference>
<dbReference type="EMBL" id="CP012670">
    <property type="protein sequence ID" value="AUX23815.1"/>
    <property type="molecule type" value="Genomic_DNA"/>
</dbReference>
<feature type="signal peptide" evidence="1">
    <location>
        <begin position="1"/>
        <end position="16"/>
    </location>
</feature>
<dbReference type="RefSeq" id="WP_242515115.1">
    <property type="nucleotide sequence ID" value="NZ_CP012670.1"/>
</dbReference>
<name>A0A4P2Q3B7_SORCE</name>
<evidence type="ECO:0000256" key="1">
    <source>
        <dbReference type="SAM" id="SignalP"/>
    </source>
</evidence>
<dbReference type="Gene3D" id="3.90.215.10">
    <property type="entry name" value="Gamma Fibrinogen, chain A, domain 1"/>
    <property type="match status" value="1"/>
</dbReference>
<reference evidence="2 3" key="1">
    <citation type="submission" date="2015-09" db="EMBL/GenBank/DDBJ databases">
        <title>Sorangium comparison.</title>
        <authorList>
            <person name="Zaburannyi N."/>
            <person name="Bunk B."/>
            <person name="Overmann J."/>
            <person name="Mueller R."/>
        </authorList>
    </citation>
    <scope>NUCLEOTIDE SEQUENCE [LARGE SCALE GENOMIC DNA]</scope>
    <source>
        <strain evidence="2 3">So ceGT47</strain>
    </source>
</reference>
<evidence type="ECO:0008006" key="4">
    <source>
        <dbReference type="Google" id="ProtNLM"/>
    </source>
</evidence>
<sequence length="337" mass="35452">MLIGVLSRRSTFCAMAALLAATPACSTTTRPFDADAGSAPASTVVSPVTCVPGTQELCYGGPPSTAGTGACKTGLRTCNGEGTGYGPCEGQVEPAGELCDTPADESCDGKVNEGCVYPSCASVPAGSPSGVYLFHPSTAGSPEAAAVYCDMEFDGGGWALLYNSIGSDEGTTMAFWDIPYLHRFGGKGDPSLDANVYAGWLYLHGTEYRDEAEDIDGKVAQLFHAKTTGIEPDTMRFRAPELVSGESAVYDAQFAAGWSSADFDGDPWAESCSVEYSRVTQHYGSCWRYNLGSDADSPLDDGGWGPHLHAATAQGLGLDTDGSGYTRVKRISRWVRW</sequence>
<protein>
    <recommendedName>
        <fullName evidence="4">Fibrinogen C-terminal domain-containing protein</fullName>
    </recommendedName>
</protein>
<dbReference type="NCBIfam" id="NF040941">
    <property type="entry name" value="GGGWT_bact"/>
    <property type="match status" value="1"/>
</dbReference>
<evidence type="ECO:0000313" key="3">
    <source>
        <dbReference type="Proteomes" id="UP000295781"/>
    </source>
</evidence>
<organism evidence="2 3">
    <name type="scientific">Sorangium cellulosum</name>
    <name type="common">Polyangium cellulosum</name>
    <dbReference type="NCBI Taxonomy" id="56"/>
    <lineage>
        <taxon>Bacteria</taxon>
        <taxon>Pseudomonadati</taxon>
        <taxon>Myxococcota</taxon>
        <taxon>Polyangia</taxon>
        <taxon>Polyangiales</taxon>
        <taxon>Polyangiaceae</taxon>
        <taxon>Sorangium</taxon>
    </lineage>
</organism>
<proteinExistence type="predicted"/>
<dbReference type="InterPro" id="IPR036056">
    <property type="entry name" value="Fibrinogen-like_C"/>
</dbReference>
<feature type="chain" id="PRO_5020971655" description="Fibrinogen C-terminal domain-containing protein" evidence="1">
    <location>
        <begin position="17"/>
        <end position="337"/>
    </location>
</feature>
<dbReference type="SUPFAM" id="SSF56496">
    <property type="entry name" value="Fibrinogen C-terminal domain-like"/>
    <property type="match status" value="1"/>
</dbReference>
<keyword evidence="1" id="KW-0732">Signal</keyword>
<dbReference type="AlphaFoldDB" id="A0A4P2Q3B7"/>
<gene>
    <name evidence="2" type="ORF">SOCEGT47_043450</name>
</gene>
<dbReference type="Proteomes" id="UP000295781">
    <property type="component" value="Chromosome"/>
</dbReference>
<evidence type="ECO:0000313" key="2">
    <source>
        <dbReference type="EMBL" id="AUX23815.1"/>
    </source>
</evidence>